<feature type="transmembrane region" description="Helical" evidence="7">
    <location>
        <begin position="7"/>
        <end position="26"/>
    </location>
</feature>
<feature type="transmembrane region" description="Helical" evidence="7">
    <location>
        <begin position="59"/>
        <end position="79"/>
    </location>
</feature>
<evidence type="ECO:0000259" key="9">
    <source>
        <dbReference type="Pfam" id="PF20730"/>
    </source>
</evidence>
<sequence>MQEFILVAEKLFIGFLALIFVINISGKGNLAPSTASDAVQNYVLGGIIGGVIYNDNIKIWEYLAVLAIWCGLVLLLRYVKMHNVKMKQVLDGIALPVVDEGVILYDNCKKLGLSAHDLSFKLRTNRVYSVTEVKRAVCEQNGQLIIVKYGEENPKFPLITDGHLQNNILTIIGKNKEWLQEELKKQGYQSIHEVYLGEYNKGELKLFPYKK</sequence>
<keyword evidence="3" id="KW-1003">Cell membrane</keyword>
<evidence type="ECO:0000256" key="1">
    <source>
        <dbReference type="ARBA" id="ARBA00004651"/>
    </source>
</evidence>
<evidence type="ECO:0000256" key="6">
    <source>
        <dbReference type="ARBA" id="ARBA00023136"/>
    </source>
</evidence>
<dbReference type="Proteomes" id="UP000775770">
    <property type="component" value="Unassembled WGS sequence"/>
</dbReference>
<gene>
    <name evidence="10" type="ORF">HXM90_00045</name>
</gene>
<feature type="domain" description="YetF-like N-terminal transmembrane" evidence="9">
    <location>
        <begin position="6"/>
        <end position="79"/>
    </location>
</feature>
<dbReference type="RefSeq" id="WP_304069241.1">
    <property type="nucleotide sequence ID" value="NZ_CAUVEM010000023.1"/>
</dbReference>
<evidence type="ECO:0000313" key="10">
    <source>
        <dbReference type="EMBL" id="MBF1271809.1"/>
    </source>
</evidence>
<dbReference type="Gene3D" id="3.30.240.20">
    <property type="entry name" value="bsu07140 like domains"/>
    <property type="match status" value="2"/>
</dbReference>
<evidence type="ECO:0000259" key="8">
    <source>
        <dbReference type="Pfam" id="PF04239"/>
    </source>
</evidence>
<accession>A0A930DLV0</accession>
<proteinExistence type="inferred from homology"/>
<evidence type="ECO:0000313" key="11">
    <source>
        <dbReference type="Proteomes" id="UP000775770"/>
    </source>
</evidence>
<dbReference type="EMBL" id="JABZRA010000001">
    <property type="protein sequence ID" value="MBF1271809.1"/>
    <property type="molecule type" value="Genomic_DNA"/>
</dbReference>
<name>A0A930DLV0_9FIRM</name>
<dbReference type="PANTHER" id="PTHR34582:SF6">
    <property type="entry name" value="UPF0702 TRANSMEMBRANE PROTEIN YCAP"/>
    <property type="match status" value="1"/>
</dbReference>
<evidence type="ECO:0000256" key="7">
    <source>
        <dbReference type="SAM" id="Phobius"/>
    </source>
</evidence>
<keyword evidence="6 7" id="KW-0472">Membrane</keyword>
<dbReference type="InterPro" id="IPR023090">
    <property type="entry name" value="UPF0702_alpha/beta_dom_sf"/>
</dbReference>
<evidence type="ECO:0000256" key="3">
    <source>
        <dbReference type="ARBA" id="ARBA00022475"/>
    </source>
</evidence>
<keyword evidence="5 7" id="KW-1133">Transmembrane helix</keyword>
<dbReference type="InterPro" id="IPR048454">
    <property type="entry name" value="YetF_N"/>
</dbReference>
<evidence type="ECO:0000256" key="2">
    <source>
        <dbReference type="ARBA" id="ARBA00006448"/>
    </source>
</evidence>
<comment type="similarity">
    <text evidence="2">Belongs to the UPF0702 family.</text>
</comment>
<keyword evidence="4 7" id="KW-0812">Transmembrane</keyword>
<feature type="domain" description="YetF C-terminal" evidence="8">
    <location>
        <begin position="82"/>
        <end position="200"/>
    </location>
</feature>
<dbReference type="Pfam" id="PF04239">
    <property type="entry name" value="DUF421"/>
    <property type="match status" value="1"/>
</dbReference>
<reference evidence="10" key="1">
    <citation type="submission" date="2020-04" db="EMBL/GenBank/DDBJ databases">
        <title>Deep metagenomics examines the oral microbiome during advanced dental caries in children, revealing novel taxa and co-occurrences with host molecules.</title>
        <authorList>
            <person name="Baker J.L."/>
            <person name="Morton J.T."/>
            <person name="Dinis M."/>
            <person name="Alvarez R."/>
            <person name="Tran N.C."/>
            <person name="Knight R."/>
            <person name="Edlund A."/>
        </authorList>
    </citation>
    <scope>NUCLEOTIDE SEQUENCE</scope>
    <source>
        <strain evidence="10">JCVI_38_bin.19</strain>
    </source>
</reference>
<comment type="caution">
    <text evidence="10">The sequence shown here is derived from an EMBL/GenBank/DDBJ whole genome shotgun (WGS) entry which is preliminary data.</text>
</comment>
<dbReference type="InterPro" id="IPR007353">
    <property type="entry name" value="DUF421"/>
</dbReference>
<dbReference type="AlphaFoldDB" id="A0A930DLV0"/>
<comment type="subcellular location">
    <subcellularLocation>
        <location evidence="1">Cell membrane</location>
        <topology evidence="1">Multi-pass membrane protein</topology>
    </subcellularLocation>
</comment>
<evidence type="ECO:0000256" key="4">
    <source>
        <dbReference type="ARBA" id="ARBA00022692"/>
    </source>
</evidence>
<dbReference type="GO" id="GO:0005886">
    <property type="term" value="C:plasma membrane"/>
    <property type="evidence" value="ECO:0007669"/>
    <property type="project" value="UniProtKB-SubCell"/>
</dbReference>
<dbReference type="PANTHER" id="PTHR34582">
    <property type="entry name" value="UPF0702 TRANSMEMBRANE PROTEIN YCAP"/>
    <property type="match status" value="1"/>
</dbReference>
<dbReference type="Pfam" id="PF20730">
    <property type="entry name" value="YetF_N"/>
    <property type="match status" value="1"/>
</dbReference>
<protein>
    <submittedName>
        <fullName evidence="10">DUF421 domain-containing protein</fullName>
    </submittedName>
</protein>
<organism evidence="10 11">
    <name type="scientific">Oribacterium sinus</name>
    <dbReference type="NCBI Taxonomy" id="237576"/>
    <lineage>
        <taxon>Bacteria</taxon>
        <taxon>Bacillati</taxon>
        <taxon>Bacillota</taxon>
        <taxon>Clostridia</taxon>
        <taxon>Lachnospirales</taxon>
        <taxon>Lachnospiraceae</taxon>
        <taxon>Oribacterium</taxon>
    </lineage>
</organism>
<evidence type="ECO:0000256" key="5">
    <source>
        <dbReference type="ARBA" id="ARBA00022989"/>
    </source>
</evidence>